<evidence type="ECO:0000256" key="5">
    <source>
        <dbReference type="ARBA" id="ARBA00022833"/>
    </source>
</evidence>
<dbReference type="SUPFAM" id="SSF56281">
    <property type="entry name" value="Metallo-hydrolase/oxidoreductase"/>
    <property type="match status" value="1"/>
</dbReference>
<keyword evidence="4" id="KW-0378">Hydrolase</keyword>
<dbReference type="InterPro" id="IPR001279">
    <property type="entry name" value="Metallo-B-lactamas"/>
</dbReference>
<evidence type="ECO:0000256" key="3">
    <source>
        <dbReference type="ARBA" id="ARBA00022723"/>
    </source>
</evidence>
<evidence type="ECO:0000256" key="2">
    <source>
        <dbReference type="ARBA" id="ARBA00007749"/>
    </source>
</evidence>
<reference evidence="7" key="1">
    <citation type="submission" date="2022-08" db="EMBL/GenBank/DDBJ databases">
        <authorList>
            <person name="Somphong A."/>
            <person name="Phongsopitanun W."/>
        </authorList>
    </citation>
    <scope>NUCLEOTIDE SEQUENCE</scope>
    <source>
        <strain evidence="7">LP05-1</strain>
    </source>
</reference>
<dbReference type="PANTHER" id="PTHR42978:SF2">
    <property type="entry name" value="102 KBASES UNSTABLE REGION: FROM 1 TO 119443"/>
    <property type="match status" value="1"/>
</dbReference>
<comment type="similarity">
    <text evidence="2">Belongs to the metallo-beta-lactamase superfamily.</text>
</comment>
<name>A0ABT2CFQ8_9ACTN</name>
<evidence type="ECO:0000313" key="7">
    <source>
        <dbReference type="EMBL" id="MCS0636249.1"/>
    </source>
</evidence>
<dbReference type="Gene3D" id="3.60.15.10">
    <property type="entry name" value="Ribonuclease Z/Hydroxyacylglutathione hydrolase-like"/>
    <property type="match status" value="1"/>
</dbReference>
<evidence type="ECO:0000259" key="6">
    <source>
        <dbReference type="SMART" id="SM00849"/>
    </source>
</evidence>
<organism evidence="7 8">
    <name type="scientific">Streptomyces pyxinae</name>
    <dbReference type="NCBI Taxonomy" id="2970734"/>
    <lineage>
        <taxon>Bacteria</taxon>
        <taxon>Bacillati</taxon>
        <taxon>Actinomycetota</taxon>
        <taxon>Actinomycetes</taxon>
        <taxon>Kitasatosporales</taxon>
        <taxon>Streptomycetaceae</taxon>
        <taxon>Streptomyces</taxon>
    </lineage>
</organism>
<evidence type="ECO:0000256" key="4">
    <source>
        <dbReference type="ARBA" id="ARBA00022801"/>
    </source>
</evidence>
<comment type="cofactor">
    <cofactor evidence="1">
        <name>Zn(2+)</name>
        <dbReference type="ChEBI" id="CHEBI:29105"/>
    </cofactor>
</comment>
<dbReference type="InterPro" id="IPR036866">
    <property type="entry name" value="RibonucZ/Hydroxyglut_hydro"/>
</dbReference>
<dbReference type="EMBL" id="JANUGQ010000007">
    <property type="protein sequence ID" value="MCS0636249.1"/>
    <property type="molecule type" value="Genomic_DNA"/>
</dbReference>
<evidence type="ECO:0000256" key="1">
    <source>
        <dbReference type="ARBA" id="ARBA00001947"/>
    </source>
</evidence>
<dbReference type="PANTHER" id="PTHR42978">
    <property type="entry name" value="QUORUM-QUENCHING LACTONASE YTNP-RELATED-RELATED"/>
    <property type="match status" value="1"/>
</dbReference>
<keyword evidence="3" id="KW-0479">Metal-binding</keyword>
<keyword evidence="5" id="KW-0862">Zinc</keyword>
<dbReference type="CDD" id="cd07729">
    <property type="entry name" value="AHL_lactonase_MBL-fold"/>
    <property type="match status" value="1"/>
</dbReference>
<feature type="domain" description="Metallo-beta-lactamase" evidence="6">
    <location>
        <begin position="32"/>
        <end position="230"/>
    </location>
</feature>
<proteinExistence type="inferred from homology"/>
<gene>
    <name evidence="7" type="ORF">NX801_11375</name>
</gene>
<sequence length="243" mass="26062">MRRMTATVHRLDLGYFLRPADEAEEDHPRAEPVLAYLVRHRAGTLLFDTGVGGGDPAAEAHYRPRRHDLADRLAAAGTSLGSVDLVVNCHLHFDHCGGNPLLAGRPVLVQRTELAAARADGYTIDALVDFPGARYEELDGPAEIWPGVHVVPTPGHTEGHQSLVVAGPDGATVLAGQAHDFASHFASAEMARRAALDPGRPGTGGPRPGPYPGWLDTLAGFRPRRVLFAHDRSVWEGTLPAPR</sequence>
<dbReference type="RefSeq" id="WP_258787258.1">
    <property type="nucleotide sequence ID" value="NZ_JANUGQ010000007.1"/>
</dbReference>
<protein>
    <submittedName>
        <fullName evidence="7">N-acyl homoserine lactonase family protein</fullName>
    </submittedName>
</protein>
<accession>A0ABT2CFQ8</accession>
<keyword evidence="8" id="KW-1185">Reference proteome</keyword>
<evidence type="ECO:0000313" key="8">
    <source>
        <dbReference type="Proteomes" id="UP001431313"/>
    </source>
</evidence>
<dbReference type="InterPro" id="IPR051013">
    <property type="entry name" value="MBL_superfamily_lactonases"/>
</dbReference>
<dbReference type="Proteomes" id="UP001431313">
    <property type="component" value="Unassembled WGS sequence"/>
</dbReference>
<dbReference type="SMART" id="SM00849">
    <property type="entry name" value="Lactamase_B"/>
    <property type="match status" value="1"/>
</dbReference>
<dbReference type="Pfam" id="PF00753">
    <property type="entry name" value="Lactamase_B"/>
    <property type="match status" value="1"/>
</dbReference>
<comment type="caution">
    <text evidence="7">The sequence shown here is derived from an EMBL/GenBank/DDBJ whole genome shotgun (WGS) entry which is preliminary data.</text>
</comment>